<name>A0A841PUU0_9HYPH</name>
<accession>A0A841PUU0</accession>
<dbReference type="AlphaFoldDB" id="A0A841PUU0"/>
<sequence>MQSHQPRGAILRTITLAVAGFGSPNRIAPGSRLLLFHVVPIRHDQRRGRPSDRGRHHRDPSKEPRYSTSLPGPSSNTFQIVRSGCSTLTMRLGVGEPIAFALADGAAAIVEMDGVLCTIKVGSEPPLDRLEDRGRNGCSEPMPRRAAVSKHLSSIPRTTSDNRHLRLLCRVLDTGPFGLLHLVKPLNNMENALF</sequence>
<protein>
    <submittedName>
        <fullName evidence="2">Uncharacterized protein</fullName>
    </submittedName>
</protein>
<feature type="compositionally biased region" description="Basic and acidic residues" evidence="1">
    <location>
        <begin position="44"/>
        <end position="53"/>
    </location>
</feature>
<evidence type="ECO:0000313" key="3">
    <source>
        <dbReference type="Proteomes" id="UP000556329"/>
    </source>
</evidence>
<organism evidence="2 3">
    <name type="scientific">Mesorhizobium sangaii</name>
    <dbReference type="NCBI Taxonomy" id="505389"/>
    <lineage>
        <taxon>Bacteria</taxon>
        <taxon>Pseudomonadati</taxon>
        <taxon>Pseudomonadota</taxon>
        <taxon>Alphaproteobacteria</taxon>
        <taxon>Hyphomicrobiales</taxon>
        <taxon>Phyllobacteriaceae</taxon>
        <taxon>Mesorhizobium</taxon>
    </lineage>
</organism>
<feature type="region of interest" description="Disordered" evidence="1">
    <location>
        <begin position="44"/>
        <end position="75"/>
    </location>
</feature>
<evidence type="ECO:0000313" key="2">
    <source>
        <dbReference type="EMBL" id="MBB6413929.1"/>
    </source>
</evidence>
<dbReference type="EMBL" id="JACHEF010000011">
    <property type="protein sequence ID" value="MBB6413929.1"/>
    <property type="molecule type" value="Genomic_DNA"/>
</dbReference>
<reference evidence="2 3" key="1">
    <citation type="submission" date="2020-08" db="EMBL/GenBank/DDBJ databases">
        <title>Genomic Encyclopedia of Type Strains, Phase IV (KMG-IV): sequencing the most valuable type-strain genomes for metagenomic binning, comparative biology and taxonomic classification.</title>
        <authorList>
            <person name="Goeker M."/>
        </authorList>
    </citation>
    <scope>NUCLEOTIDE SEQUENCE [LARGE SCALE GENOMIC DNA]</scope>
    <source>
        <strain evidence="2 3">DSM 100039</strain>
    </source>
</reference>
<feature type="compositionally biased region" description="Polar residues" evidence="1">
    <location>
        <begin position="66"/>
        <end position="75"/>
    </location>
</feature>
<keyword evidence="3" id="KW-1185">Reference proteome</keyword>
<dbReference type="Proteomes" id="UP000556329">
    <property type="component" value="Unassembled WGS sequence"/>
</dbReference>
<comment type="caution">
    <text evidence="2">The sequence shown here is derived from an EMBL/GenBank/DDBJ whole genome shotgun (WGS) entry which is preliminary data.</text>
</comment>
<gene>
    <name evidence="2" type="ORF">HNQ71_006638</name>
</gene>
<proteinExistence type="predicted"/>
<evidence type="ECO:0000256" key="1">
    <source>
        <dbReference type="SAM" id="MobiDB-lite"/>
    </source>
</evidence>